<proteinExistence type="predicted"/>
<reference evidence="2" key="1">
    <citation type="submission" date="2012-08" db="EMBL/GenBank/DDBJ databases">
        <title>Cassytha pubescens and C. glabella (Lauraceae) are not disjunctly distributed between Australia and the Ryukyu Archipelago of Japan - evidence from morphological and molecular data.</title>
        <authorList>
            <person name="Kokubugata G."/>
            <person name="Nakamura K."/>
            <person name="Forster P.I."/>
            <person name="Wilson G.W."/>
            <person name="Holland A.E."/>
            <person name="Hirayama Y."/>
            <person name="Yokota M."/>
        </authorList>
    </citation>
    <scope>NUCLEOTIDE SEQUENCE</scope>
    <source>
        <strain evidence="2">K-LV1</strain>
    </source>
</reference>
<dbReference type="EMBL" id="JX515788">
    <property type="protein sequence ID" value="AFX59827.1"/>
    <property type="molecule type" value="Genomic_DNA"/>
</dbReference>
<evidence type="ECO:0000256" key="1">
    <source>
        <dbReference type="SAM" id="Phobius"/>
    </source>
</evidence>
<keyword evidence="1" id="KW-0812">Transmembrane</keyword>
<feature type="transmembrane region" description="Helical" evidence="1">
    <location>
        <begin position="64"/>
        <end position="83"/>
    </location>
</feature>
<keyword evidence="1" id="KW-0472">Membrane</keyword>
<dbReference type="Proteomes" id="UP000267516">
    <property type="component" value="Segment"/>
</dbReference>
<reference evidence="4" key="2">
    <citation type="submission" date="2012-08" db="EMBL/GenBank/DDBJ databases">
        <authorList>
            <person name="Choi T.-J."/>
        </authorList>
    </citation>
    <scope>NUCLEOTIDE SEQUENCE [LARGE SCALE GENOMIC DNA]</scope>
    <source>
        <strain evidence="4">K-LV1</strain>
    </source>
</reference>
<accession>K7XBN1</accession>
<dbReference type="EMBL" id="MF768985">
    <property type="protein sequence ID" value="ATU83504.1"/>
    <property type="molecule type" value="Genomic_DNA"/>
</dbReference>
<evidence type="ECO:0000313" key="3">
    <source>
        <dbReference type="EMBL" id="ATU83504.1"/>
    </source>
</evidence>
<organism evidence="2 4">
    <name type="scientific">White spot syndrome virus</name>
    <dbReference type="NCBI Taxonomy" id="342409"/>
    <lineage>
        <taxon>Viruses</taxon>
        <taxon>Viruses incertae sedis</taxon>
        <taxon>Naldaviricetes</taxon>
        <taxon>Nimaviridae</taxon>
        <taxon>Whispovirus</taxon>
    </lineage>
</organism>
<name>K7XBN1_9VIRU</name>
<reference evidence="3" key="3">
    <citation type="journal article" date="2018" name="Aquaculture">
        <title>Complete genome sequence of a white spot syndrome virus associated with a disease incursion in Australia.</title>
        <authorList>
            <person name="Oakey J."/>
            <person name="Smith C.S."/>
        </authorList>
    </citation>
    <scope>NUCLEOTIDE SEQUENCE [LARGE SCALE GENOMIC DNA]</scope>
    <source>
        <strain evidence="3">WSSV-AU</strain>
    </source>
</reference>
<keyword evidence="1" id="KW-1133">Transmembrane helix</keyword>
<protein>
    <submittedName>
        <fullName evidence="3">ORF25</fullName>
    </submittedName>
    <submittedName>
        <fullName evidence="2">Wsv450</fullName>
    </submittedName>
</protein>
<evidence type="ECO:0000313" key="4">
    <source>
        <dbReference type="Proteomes" id="UP000277283"/>
    </source>
</evidence>
<dbReference type="Proteomes" id="UP000277283">
    <property type="component" value="Segment"/>
</dbReference>
<gene>
    <name evidence="2" type="ORF">wssv_04500</name>
</gene>
<evidence type="ECO:0000313" key="2">
    <source>
        <dbReference type="EMBL" id="AFX59827.1"/>
    </source>
</evidence>
<sequence>MVFSWLMSDRSIFKTTNFTSTLNAGTEFSTAAAAASEVEEEDEELLLFFLVSLMIEVSTKFETAFFKTCFLVSVIAPIILSVLEEIASFSCLALELAMRRSHISLGCPCSFVINSSIFFLLSFPFEILVTICMANTIDFSEYLSELLCLLLMLLFSV</sequence>